<proteinExistence type="predicted"/>
<feature type="region of interest" description="Disordered" evidence="1">
    <location>
        <begin position="85"/>
        <end position="152"/>
    </location>
</feature>
<dbReference type="Proteomes" id="UP000593571">
    <property type="component" value="Unassembled WGS sequence"/>
</dbReference>
<feature type="region of interest" description="Disordered" evidence="1">
    <location>
        <begin position="1"/>
        <end position="25"/>
    </location>
</feature>
<name>A0A7J8CHK5_ROUAE</name>
<dbReference type="EMBL" id="JACASE010000014">
    <property type="protein sequence ID" value="KAF6410374.1"/>
    <property type="molecule type" value="Genomic_DNA"/>
</dbReference>
<protein>
    <submittedName>
        <fullName evidence="2">Uncharacterized protein</fullName>
    </submittedName>
</protein>
<reference evidence="2 3" key="1">
    <citation type="journal article" date="2020" name="Nature">
        <title>Six reference-quality genomes reveal evolution of bat adaptations.</title>
        <authorList>
            <person name="Jebb D."/>
            <person name="Huang Z."/>
            <person name="Pippel M."/>
            <person name="Hughes G.M."/>
            <person name="Lavrichenko K."/>
            <person name="Devanna P."/>
            <person name="Winkler S."/>
            <person name="Jermiin L.S."/>
            <person name="Skirmuntt E.C."/>
            <person name="Katzourakis A."/>
            <person name="Burkitt-Gray L."/>
            <person name="Ray D.A."/>
            <person name="Sullivan K.A.M."/>
            <person name="Roscito J.G."/>
            <person name="Kirilenko B.M."/>
            <person name="Davalos L.M."/>
            <person name="Corthals A.P."/>
            <person name="Power M.L."/>
            <person name="Jones G."/>
            <person name="Ransome R.D."/>
            <person name="Dechmann D.K.N."/>
            <person name="Locatelli A.G."/>
            <person name="Puechmaille S.J."/>
            <person name="Fedrigo O."/>
            <person name="Jarvis E.D."/>
            <person name="Hiller M."/>
            <person name="Vernes S.C."/>
            <person name="Myers E.W."/>
            <person name="Teeling E.C."/>
        </authorList>
    </citation>
    <scope>NUCLEOTIDE SEQUENCE [LARGE SCALE GENOMIC DNA]</scope>
    <source>
        <strain evidence="2">MRouAeg1</strain>
        <tissue evidence="2">Muscle</tissue>
    </source>
</reference>
<organism evidence="2 3">
    <name type="scientific">Rousettus aegyptiacus</name>
    <name type="common">Egyptian fruit bat</name>
    <name type="synonym">Pteropus aegyptiacus</name>
    <dbReference type="NCBI Taxonomy" id="9407"/>
    <lineage>
        <taxon>Eukaryota</taxon>
        <taxon>Metazoa</taxon>
        <taxon>Chordata</taxon>
        <taxon>Craniata</taxon>
        <taxon>Vertebrata</taxon>
        <taxon>Euteleostomi</taxon>
        <taxon>Mammalia</taxon>
        <taxon>Eutheria</taxon>
        <taxon>Laurasiatheria</taxon>
        <taxon>Chiroptera</taxon>
        <taxon>Yinpterochiroptera</taxon>
        <taxon>Pteropodoidea</taxon>
        <taxon>Pteropodidae</taxon>
        <taxon>Rousettinae</taxon>
        <taxon>Rousettus</taxon>
    </lineage>
</organism>
<evidence type="ECO:0000313" key="2">
    <source>
        <dbReference type="EMBL" id="KAF6410374.1"/>
    </source>
</evidence>
<sequence>MLERTERPCHRPLRCSQRSRDSSRNRWAFHQVRARSRLVPATLGGGRGLISAADNSFLSSRPLNQRVSTNLRLFLLRRIGVPDTAGCGQPALPPPGSGSDPGTRASALGGEQRAGSGTHVPERPWRQQLRRTRGGGTGGPGHRPPGPRSHSRLLAEEGLPVTHDVSLLNIKKIRVCEACGSVW</sequence>
<keyword evidence="3" id="KW-1185">Reference proteome</keyword>
<evidence type="ECO:0000313" key="3">
    <source>
        <dbReference type="Proteomes" id="UP000593571"/>
    </source>
</evidence>
<accession>A0A7J8CHK5</accession>
<dbReference type="AlphaFoldDB" id="A0A7J8CHK5"/>
<evidence type="ECO:0000256" key="1">
    <source>
        <dbReference type="SAM" id="MobiDB-lite"/>
    </source>
</evidence>
<comment type="caution">
    <text evidence="2">The sequence shown here is derived from an EMBL/GenBank/DDBJ whole genome shotgun (WGS) entry which is preliminary data.</text>
</comment>
<gene>
    <name evidence="2" type="ORF">HJG63_008938</name>
</gene>